<accession>A0ABY1Q4B0</accession>
<dbReference type="Pfam" id="PF01963">
    <property type="entry name" value="TraB_PrgY_gumN"/>
    <property type="match status" value="1"/>
</dbReference>
<protein>
    <recommendedName>
        <fullName evidence="3">TraB family protein</fullName>
    </recommendedName>
</protein>
<dbReference type="PANTHER" id="PTHR40590">
    <property type="entry name" value="CYTOPLASMIC PROTEIN-RELATED"/>
    <property type="match status" value="1"/>
</dbReference>
<dbReference type="CDD" id="cd14789">
    <property type="entry name" value="Tiki"/>
    <property type="match status" value="1"/>
</dbReference>
<reference evidence="1 2" key="1">
    <citation type="submission" date="2017-05" db="EMBL/GenBank/DDBJ databases">
        <authorList>
            <person name="Varghese N."/>
            <person name="Submissions S."/>
        </authorList>
    </citation>
    <scope>NUCLEOTIDE SEQUENCE [LARGE SCALE GENOMIC DNA]</scope>
    <source>
        <strain evidence="1 2">SM16</strain>
    </source>
</reference>
<gene>
    <name evidence="1" type="ORF">SAMN06296065_102379</name>
</gene>
<sequence>MTQTEETLKGDSMIRSMTRVRTLLGSALLAITALGASSVLARESTSPETVRPALWKVADDDTTIWLFGTIHVLPEPVAWNQGVVARALATSEELVTEIAMDAAAQPQDAILGKSRRADGRTLRDTLSQEQRQTYEAALAKLGLPLATFDDNDAWFAALMLTLIPLKASGYSTDSGIDQQVAAQAKVRQLPNVALETAEFQIDLFDTLPEETQQSYLVEVARSLPTVKADVDDMVAAWKAGDAEHLARLINEDESDPIVRKVLITDRNANWAGWLKARLAKPGSVFVAVGAGHLAGPGSVQDQLAAAGIVSTRVQ</sequence>
<name>A0ABY1Q4B0_9SPHN</name>
<dbReference type="RefSeq" id="WP_283405382.1">
    <property type="nucleotide sequence ID" value="NZ_FXUI01000002.1"/>
</dbReference>
<dbReference type="InterPro" id="IPR047111">
    <property type="entry name" value="YbaP-like"/>
</dbReference>
<evidence type="ECO:0000313" key="2">
    <source>
        <dbReference type="Proteomes" id="UP001157910"/>
    </source>
</evidence>
<evidence type="ECO:0000313" key="1">
    <source>
        <dbReference type="EMBL" id="SMP57952.1"/>
    </source>
</evidence>
<proteinExistence type="predicted"/>
<dbReference type="EMBL" id="FXUI01000002">
    <property type="protein sequence ID" value="SMP57952.1"/>
    <property type="molecule type" value="Genomic_DNA"/>
</dbReference>
<dbReference type="Proteomes" id="UP001157910">
    <property type="component" value="Unassembled WGS sequence"/>
</dbReference>
<evidence type="ECO:0008006" key="3">
    <source>
        <dbReference type="Google" id="ProtNLM"/>
    </source>
</evidence>
<keyword evidence="2" id="KW-1185">Reference proteome</keyword>
<dbReference type="PANTHER" id="PTHR40590:SF1">
    <property type="entry name" value="CYTOPLASMIC PROTEIN"/>
    <property type="match status" value="1"/>
</dbReference>
<dbReference type="InterPro" id="IPR002816">
    <property type="entry name" value="TraB/PrgY/GumN_fam"/>
</dbReference>
<comment type="caution">
    <text evidence="1">The sequence shown here is derived from an EMBL/GenBank/DDBJ whole genome shotgun (WGS) entry which is preliminary data.</text>
</comment>
<organism evidence="1 2">
    <name type="scientific">Novosphingobium panipatense</name>
    <dbReference type="NCBI Taxonomy" id="428991"/>
    <lineage>
        <taxon>Bacteria</taxon>
        <taxon>Pseudomonadati</taxon>
        <taxon>Pseudomonadota</taxon>
        <taxon>Alphaproteobacteria</taxon>
        <taxon>Sphingomonadales</taxon>
        <taxon>Sphingomonadaceae</taxon>
        <taxon>Novosphingobium</taxon>
    </lineage>
</organism>